<feature type="region of interest" description="Disordered" evidence="6">
    <location>
        <begin position="1"/>
        <end position="68"/>
    </location>
</feature>
<evidence type="ECO:0000256" key="2">
    <source>
        <dbReference type="ARBA" id="ARBA00022723"/>
    </source>
</evidence>
<protein>
    <recommendedName>
        <fullName evidence="9">Transcription factor domain-containing protein</fullName>
    </recommendedName>
</protein>
<name>A0AAE8M3V6_9HYPO</name>
<evidence type="ECO:0000256" key="3">
    <source>
        <dbReference type="ARBA" id="ARBA00023015"/>
    </source>
</evidence>
<evidence type="ECO:0000313" key="8">
    <source>
        <dbReference type="Proteomes" id="UP001187734"/>
    </source>
</evidence>
<feature type="region of interest" description="Disordered" evidence="6">
    <location>
        <begin position="511"/>
        <end position="547"/>
    </location>
</feature>
<dbReference type="AlphaFoldDB" id="A0AAE8M3V6"/>
<reference evidence="7" key="1">
    <citation type="submission" date="2018-03" db="EMBL/GenBank/DDBJ databases">
        <authorList>
            <person name="Guldener U."/>
        </authorList>
    </citation>
    <scope>NUCLEOTIDE SEQUENCE</scope>
</reference>
<keyword evidence="3" id="KW-0805">Transcription regulation</keyword>
<keyword evidence="2" id="KW-0479">Metal-binding</keyword>
<evidence type="ECO:0008006" key="9">
    <source>
        <dbReference type="Google" id="ProtNLM"/>
    </source>
</evidence>
<dbReference type="Proteomes" id="UP001187734">
    <property type="component" value="Unassembled WGS sequence"/>
</dbReference>
<keyword evidence="5" id="KW-0539">Nucleus</keyword>
<evidence type="ECO:0000256" key="5">
    <source>
        <dbReference type="ARBA" id="ARBA00023242"/>
    </source>
</evidence>
<dbReference type="PANTHER" id="PTHR47338:SF6">
    <property type="entry name" value="ZN(II)2CYS6 TRANSCRIPTION FACTOR (EUROFUNG)"/>
    <property type="match status" value="1"/>
</dbReference>
<comment type="subcellular location">
    <subcellularLocation>
        <location evidence="1">Nucleus</location>
    </subcellularLocation>
</comment>
<feature type="compositionally biased region" description="Polar residues" evidence="6">
    <location>
        <begin position="32"/>
        <end position="68"/>
    </location>
</feature>
<organism evidence="7 8">
    <name type="scientific">Fusarium torulosum</name>
    <dbReference type="NCBI Taxonomy" id="33205"/>
    <lineage>
        <taxon>Eukaryota</taxon>
        <taxon>Fungi</taxon>
        <taxon>Dikarya</taxon>
        <taxon>Ascomycota</taxon>
        <taxon>Pezizomycotina</taxon>
        <taxon>Sordariomycetes</taxon>
        <taxon>Hypocreomycetidae</taxon>
        <taxon>Hypocreales</taxon>
        <taxon>Nectriaceae</taxon>
        <taxon>Fusarium</taxon>
    </lineage>
</organism>
<dbReference type="CDD" id="cd12148">
    <property type="entry name" value="fungal_TF_MHR"/>
    <property type="match status" value="1"/>
</dbReference>
<evidence type="ECO:0000256" key="4">
    <source>
        <dbReference type="ARBA" id="ARBA00023163"/>
    </source>
</evidence>
<dbReference type="GO" id="GO:0046872">
    <property type="term" value="F:metal ion binding"/>
    <property type="evidence" value="ECO:0007669"/>
    <property type="project" value="UniProtKB-KW"/>
</dbReference>
<accession>A0AAE8M3V6</accession>
<dbReference type="EMBL" id="ONZP01000107">
    <property type="protein sequence ID" value="SPJ73871.1"/>
    <property type="molecule type" value="Genomic_DNA"/>
</dbReference>
<dbReference type="GO" id="GO:0000981">
    <property type="term" value="F:DNA-binding transcription factor activity, RNA polymerase II-specific"/>
    <property type="evidence" value="ECO:0007669"/>
    <property type="project" value="InterPro"/>
</dbReference>
<dbReference type="InterPro" id="IPR050815">
    <property type="entry name" value="TF_fung"/>
</dbReference>
<dbReference type="GO" id="GO:0005634">
    <property type="term" value="C:nucleus"/>
    <property type="evidence" value="ECO:0007669"/>
    <property type="project" value="UniProtKB-SubCell"/>
</dbReference>
<gene>
    <name evidence="7" type="ORF">FTOL_03601</name>
</gene>
<comment type="caution">
    <text evidence="7">The sequence shown here is derived from an EMBL/GenBank/DDBJ whole genome shotgun (WGS) entry which is preliminary data.</text>
</comment>
<proteinExistence type="predicted"/>
<feature type="compositionally biased region" description="Basic and acidic residues" evidence="6">
    <location>
        <begin position="1"/>
        <end position="25"/>
    </location>
</feature>
<dbReference type="PANTHER" id="PTHR47338">
    <property type="entry name" value="ZN(II)2CYS6 TRANSCRIPTION FACTOR (EUROFUNG)-RELATED"/>
    <property type="match status" value="1"/>
</dbReference>
<evidence type="ECO:0000256" key="1">
    <source>
        <dbReference type="ARBA" id="ARBA00004123"/>
    </source>
</evidence>
<evidence type="ECO:0000313" key="7">
    <source>
        <dbReference type="EMBL" id="SPJ73871.1"/>
    </source>
</evidence>
<evidence type="ECO:0000256" key="6">
    <source>
        <dbReference type="SAM" id="MobiDB-lite"/>
    </source>
</evidence>
<sequence>MSEDSASKMETRMSSRLEQLEDKLDNLINRVGPQSLQETTPSTTSERNNRLPSFSSTAPDTSIQFPISTPNDTVTRAIEFYFRHIHRQPLWLFDEHSLPNPDTSEELICAILALSATYCATEFRGGDLQSPDVYSKTARKAVMLKIAVGNMTLQVTQTLCLLAYFNFISGDIAMAGFDLALAKNMIQLIPDRDLRSNSSIHQEKSRLFWSIHFLSFTCGAPVLLPSIQDSIDTPQLSTIETQSPLTHCIATPRASAGQHETLVDIWPESLKVCGMWSDVRVYVARCIEGLAKYPWQPDSDYTRLCSKLMEYEMVHPLSLSYNAVNFPGISPQDVEANRLDWLPWIRLQVAYHTIHCVLNHPYLYTMMTDTPKNKLGGNTFWRSSYEKALRHCTWISRLLRTADEKGLRLADPFFAQAAAIASTLHLYWTHTNDSQLQATSMKHLEVCRKLIREMAICWPICRRIEEALNRFIETAHRRKGTSTDRATIAATKTSLIWTLIDVAAPQFPNYSDQSSEGRHAWGGNSSTDDEHELPQPEVSSPPIDMRESTVHYASPPAWVMGRAENDLQVRSVEPGGNETIAMHNEVAGDYIAANNLAWGPWENLGPMGENFCMNMDWWDMSQF</sequence>
<keyword evidence="4" id="KW-0804">Transcription</keyword>
<keyword evidence="8" id="KW-1185">Reference proteome</keyword>